<dbReference type="EMBL" id="CAFBPA010000162">
    <property type="protein sequence ID" value="CAB5011060.1"/>
    <property type="molecule type" value="Genomic_DNA"/>
</dbReference>
<proteinExistence type="predicted"/>
<organism evidence="1">
    <name type="scientific">freshwater metagenome</name>
    <dbReference type="NCBI Taxonomy" id="449393"/>
    <lineage>
        <taxon>unclassified sequences</taxon>
        <taxon>metagenomes</taxon>
        <taxon>ecological metagenomes</taxon>
    </lineage>
</organism>
<sequence>MAACLIDPFQLIKGMTIAISQQVPVNLLEEILRPLWQ</sequence>
<accession>A0A6J7PZR2</accession>
<gene>
    <name evidence="1" type="ORF">UFOPK4043_01061</name>
</gene>
<protein>
    <submittedName>
        <fullName evidence="1">Unannotated protein</fullName>
    </submittedName>
</protein>
<evidence type="ECO:0000313" key="1">
    <source>
        <dbReference type="EMBL" id="CAB5011060.1"/>
    </source>
</evidence>
<dbReference type="AlphaFoldDB" id="A0A6J7PZR2"/>
<reference evidence="1" key="1">
    <citation type="submission" date="2020-05" db="EMBL/GenBank/DDBJ databases">
        <authorList>
            <person name="Chiriac C."/>
            <person name="Salcher M."/>
            <person name="Ghai R."/>
            <person name="Kavagutti S V."/>
        </authorList>
    </citation>
    <scope>NUCLEOTIDE SEQUENCE</scope>
</reference>
<name>A0A6J7PZR2_9ZZZZ</name>